<dbReference type="Gene3D" id="1.25.10.10">
    <property type="entry name" value="Leucine-rich Repeat Variant"/>
    <property type="match status" value="1"/>
</dbReference>
<dbReference type="Pfam" id="PF22956">
    <property type="entry name" value="VPS15-like_hel"/>
    <property type="match status" value="2"/>
</dbReference>
<feature type="repeat" description="HEAT" evidence="2">
    <location>
        <begin position="481"/>
        <end position="519"/>
    </location>
</feature>
<dbReference type="Proteomes" id="UP000604046">
    <property type="component" value="Unassembled WGS sequence"/>
</dbReference>
<dbReference type="InterPro" id="IPR021133">
    <property type="entry name" value="HEAT_type_2"/>
</dbReference>
<dbReference type="OrthoDB" id="340346at2759"/>
<name>A0A812LY79_9DINO</name>
<feature type="domain" description="Phosphatase 2A Regulatory Subunit A helical" evidence="3">
    <location>
        <begin position="675"/>
        <end position="808"/>
    </location>
</feature>
<feature type="domain" description="Phosphatase 2A Regulatory Subunit A helical" evidence="3">
    <location>
        <begin position="495"/>
        <end position="673"/>
    </location>
</feature>
<feature type="repeat" description="HEAT" evidence="2">
    <location>
        <begin position="679"/>
        <end position="717"/>
    </location>
</feature>
<dbReference type="InterPro" id="IPR055231">
    <property type="entry name" value="2AA_helical"/>
</dbReference>
<keyword evidence="1" id="KW-0677">Repeat</keyword>
<dbReference type="AlphaFoldDB" id="A0A812LY79"/>
<dbReference type="PANTHER" id="PTHR10648">
    <property type="entry name" value="SERINE/THREONINE-PROTEIN PHOSPHATASE PP2A 65 KDA REGULATORY SUBUNIT"/>
    <property type="match status" value="1"/>
</dbReference>
<dbReference type="PANTHER" id="PTHR10648:SF4">
    <property type="entry name" value="PROTEIN PHOSPHATASE 2 (FORMERLY 2A), REGULATORY SUBUNIT A, BETA ISOFORM-RELATED"/>
    <property type="match status" value="1"/>
</dbReference>
<dbReference type="GO" id="GO:0005634">
    <property type="term" value="C:nucleus"/>
    <property type="evidence" value="ECO:0007669"/>
    <property type="project" value="TreeGrafter"/>
</dbReference>
<evidence type="ECO:0000313" key="5">
    <source>
        <dbReference type="Proteomes" id="UP000604046"/>
    </source>
</evidence>
<dbReference type="GO" id="GO:0019888">
    <property type="term" value="F:protein phosphatase regulator activity"/>
    <property type="evidence" value="ECO:0007669"/>
    <property type="project" value="TreeGrafter"/>
</dbReference>
<dbReference type="PROSITE" id="PS50077">
    <property type="entry name" value="HEAT_REPEAT"/>
    <property type="match status" value="5"/>
</dbReference>
<evidence type="ECO:0000256" key="2">
    <source>
        <dbReference type="PROSITE-ProRule" id="PRU00103"/>
    </source>
</evidence>
<dbReference type="InterPro" id="IPR016024">
    <property type="entry name" value="ARM-type_fold"/>
</dbReference>
<dbReference type="InterPro" id="IPR051023">
    <property type="entry name" value="PP2A_Regulatory_Subunit_A"/>
</dbReference>
<protein>
    <submittedName>
        <fullName evidence="4">PP2AA2 protein</fullName>
    </submittedName>
</protein>
<organism evidence="4 5">
    <name type="scientific">Symbiodinium natans</name>
    <dbReference type="NCBI Taxonomy" id="878477"/>
    <lineage>
        <taxon>Eukaryota</taxon>
        <taxon>Sar</taxon>
        <taxon>Alveolata</taxon>
        <taxon>Dinophyceae</taxon>
        <taxon>Suessiales</taxon>
        <taxon>Symbiodiniaceae</taxon>
        <taxon>Symbiodinium</taxon>
    </lineage>
</organism>
<dbReference type="SUPFAM" id="SSF48371">
    <property type="entry name" value="ARM repeat"/>
    <property type="match status" value="1"/>
</dbReference>
<evidence type="ECO:0000256" key="1">
    <source>
        <dbReference type="ARBA" id="ARBA00022737"/>
    </source>
</evidence>
<sequence>MKLCCVTVEDNAGVIVNDKGEMKGSAIQECAELWPKIASCVGSSVGADGGEAWTHASARHLLISRPKEHNASAVKTQREHMQFAHPQLWLRVQLPSDHLDQLSQSQILVAFLNFAPEAGSGFLVLGALAYLAWGPSFTGPALKTDRQESAVVRMAGSSKWVNPVDPEMSHPSGLYVLPLKPAKKTEPYVYTWKKDEKTGELKDYVKTPYKGFERASHFYVNRKQNGAWDHWGPSGEGNSGADFNYLEFFKEEIRNENATIKIGAVNNLHLIASALGPQRTVTELIPYVVQVVQEEPLCNDDEFLYSMARQYAVLSDYINGHDDLLIAPLEHLAAQEETVIRDQAIQSLCKVIEKRPALAPDHLVPTLHRLATKTDFFTARVSACALLPLAYRHVKDDQKAGLRKAFTMLCADETPMVRRAAAHKMRDFVSVCAKQDLLTDLIGVYKQLSQEDTQDTIRVACVHATLVIAKMLNADENRQHTVTVIKDAAEDRSWRVRLTVAKNFDQLCQAFGPELTAQKLMQPFIQLMKDNEQEVRKEAVRVIEACLNLPEPLTSEQLQQHILPQFQGLGLDPAQSVRAALAQVLGPVAKALGRDVTQRQLLSLISDLMKDEFHDVRLNIVSHAGLICEVLSVDGLVHSLLHTVQNLIMDNHWRIRQSVVEQVPKLSRLFGMEMFQSKLETIFLSSLRDSVHSVRQAAIQHLKEIADTFGSQWTVEHLLPKLVEQYSGSVGYANRVTTLHVLPQVSGVMTPEQLVQYIVPLLIKATKDTVPNVRFCACRTIMWMMEHHNLGSQTITSTIKPCLQELEHDPDIDVQYYAQRALLLC</sequence>
<dbReference type="GO" id="GO:0000159">
    <property type="term" value="C:protein phosphatase type 2A complex"/>
    <property type="evidence" value="ECO:0007669"/>
    <property type="project" value="TreeGrafter"/>
</dbReference>
<dbReference type="InterPro" id="IPR011989">
    <property type="entry name" value="ARM-like"/>
</dbReference>
<proteinExistence type="predicted"/>
<reference evidence="4" key="1">
    <citation type="submission" date="2021-02" db="EMBL/GenBank/DDBJ databases">
        <authorList>
            <person name="Dougan E. K."/>
            <person name="Rhodes N."/>
            <person name="Thang M."/>
            <person name="Chan C."/>
        </authorList>
    </citation>
    <scope>NUCLEOTIDE SEQUENCE</scope>
</reference>
<accession>A0A812LY79</accession>
<evidence type="ECO:0000313" key="4">
    <source>
        <dbReference type="EMBL" id="CAE7248856.1"/>
    </source>
</evidence>
<dbReference type="GO" id="GO:0005829">
    <property type="term" value="C:cytosol"/>
    <property type="evidence" value="ECO:0007669"/>
    <property type="project" value="TreeGrafter"/>
</dbReference>
<feature type="repeat" description="HEAT" evidence="2">
    <location>
        <begin position="562"/>
        <end position="600"/>
    </location>
</feature>
<comment type="caution">
    <text evidence="4">The sequence shown here is derived from an EMBL/GenBank/DDBJ whole genome shotgun (WGS) entry which is preliminary data.</text>
</comment>
<gene>
    <name evidence="4" type="primary">PP2AA2</name>
    <name evidence="4" type="ORF">SNAT2548_LOCUS12087</name>
</gene>
<feature type="repeat" description="HEAT" evidence="2">
    <location>
        <begin position="601"/>
        <end position="639"/>
    </location>
</feature>
<feature type="repeat" description="HEAT" evidence="2">
    <location>
        <begin position="640"/>
        <end position="678"/>
    </location>
</feature>
<keyword evidence="5" id="KW-1185">Reference proteome</keyword>
<evidence type="ECO:0000259" key="3">
    <source>
        <dbReference type="Pfam" id="PF22956"/>
    </source>
</evidence>
<dbReference type="EMBL" id="CAJNDS010001125">
    <property type="protein sequence ID" value="CAE7248856.1"/>
    <property type="molecule type" value="Genomic_DNA"/>
</dbReference>